<evidence type="ECO:0000256" key="1">
    <source>
        <dbReference type="SAM" id="MobiDB-lite"/>
    </source>
</evidence>
<feature type="region of interest" description="Disordered" evidence="1">
    <location>
        <begin position="200"/>
        <end position="219"/>
    </location>
</feature>
<dbReference type="Pfam" id="PF16488">
    <property type="entry name" value="ArgoL2"/>
    <property type="match status" value="1"/>
</dbReference>
<dbReference type="AlphaFoldDB" id="A0AAN6QGG8"/>
<dbReference type="PROSITE" id="PS50822">
    <property type="entry name" value="PIWI"/>
    <property type="match status" value="1"/>
</dbReference>
<reference evidence="3" key="2">
    <citation type="submission" date="2023-05" db="EMBL/GenBank/DDBJ databases">
        <authorList>
            <consortium name="Lawrence Berkeley National Laboratory"/>
            <person name="Steindorff A."/>
            <person name="Hensen N."/>
            <person name="Bonometti L."/>
            <person name="Westerberg I."/>
            <person name="Brannstrom I.O."/>
            <person name="Guillou S."/>
            <person name="Cros-Aarteil S."/>
            <person name="Calhoun S."/>
            <person name="Haridas S."/>
            <person name="Kuo A."/>
            <person name="Mondo S."/>
            <person name="Pangilinan J."/>
            <person name="Riley R."/>
            <person name="Labutti K."/>
            <person name="Andreopoulos B."/>
            <person name="Lipzen A."/>
            <person name="Chen C."/>
            <person name="Yanf M."/>
            <person name="Daum C."/>
            <person name="Ng V."/>
            <person name="Clum A."/>
            <person name="Ohm R."/>
            <person name="Martin F."/>
            <person name="Silar P."/>
            <person name="Natvig D."/>
            <person name="Lalanne C."/>
            <person name="Gautier V."/>
            <person name="Ament-Velasquez S.L."/>
            <person name="Kruys A."/>
            <person name="Hutchinson M.I."/>
            <person name="Powell A.J."/>
            <person name="Barry K."/>
            <person name="Miller A.N."/>
            <person name="Grigoriev I.V."/>
            <person name="Debuchy R."/>
            <person name="Gladieux P."/>
            <person name="Thoren M.H."/>
            <person name="Johannesson H."/>
        </authorList>
    </citation>
    <scope>NUCLEOTIDE SEQUENCE</scope>
    <source>
        <strain evidence="3">CBS 508.74</strain>
    </source>
</reference>
<dbReference type="RefSeq" id="XP_064667268.1">
    <property type="nucleotide sequence ID" value="XM_064813794.1"/>
</dbReference>
<keyword evidence="4" id="KW-1185">Reference proteome</keyword>
<comment type="caution">
    <text evidence="3">The sequence shown here is derived from an EMBL/GenBank/DDBJ whole genome shotgun (WGS) entry which is preliminary data.</text>
</comment>
<feature type="compositionally biased region" description="Gly residues" evidence="1">
    <location>
        <begin position="92"/>
        <end position="106"/>
    </location>
</feature>
<feature type="compositionally biased region" description="Basic and acidic residues" evidence="1">
    <location>
        <begin position="80"/>
        <end position="90"/>
    </location>
</feature>
<feature type="compositionally biased region" description="Basic and acidic residues" evidence="1">
    <location>
        <begin position="200"/>
        <end position="209"/>
    </location>
</feature>
<dbReference type="InterPro" id="IPR036397">
    <property type="entry name" value="RNaseH_sf"/>
</dbReference>
<dbReference type="Proteomes" id="UP001302812">
    <property type="component" value="Unassembled WGS sequence"/>
</dbReference>
<protein>
    <submittedName>
        <fullName evidence="3">Piwi-domain-containing protein</fullName>
    </submittedName>
</protein>
<dbReference type="PANTHER" id="PTHR22891">
    <property type="entry name" value="EUKARYOTIC TRANSLATION INITIATION FACTOR 2C"/>
    <property type="match status" value="1"/>
</dbReference>
<dbReference type="InterPro" id="IPR014811">
    <property type="entry name" value="ArgoL1"/>
</dbReference>
<dbReference type="SMART" id="SM00950">
    <property type="entry name" value="Piwi"/>
    <property type="match status" value="1"/>
</dbReference>
<sequence>MSANRGRGRGRGGRGGQGGEASRGGGGGGGGGGRGRGEFQGDRGRGGFQGDRGGRGRGDFHGDRGGRGRGDFQGYRGGRGRGDFPADRGRGGFRGGRGGGYGGPGGDVYQGQGSVVPQPDPQVTTLENNWIQQQNAPAGQLTAQMATLSVKDNSGFFPIRPSFGTDGTEVVLWANYFNLKVSVRSLFKYTLRVTAKKVTKAQDDEREKAQGGQKGADLKEAKGKKLQKIIQQVLGKFPATLALATEFKANLVSSEKLSIPPDGVVQVDLAEPGRKTADKWFVRFDGPESLDIGGLLGYLRTFDDLGYETVYPRFSAEIDALGVVLGHTARADFQNTSTVGRNRFFAIDPERMEAEAPQDSILAILRGYVQSVRPATGRLLLNANVTHGVFRGPESITLDSLFERLGLVGLDKPNPPRQLVLNLTRIHKFLMRAPILCRRPGDKPGEWVIIERSIAGLASVKDGSKENPLQFTQHQIPFGSPTTVKFRLNKPSTDIQPPKGLQYGSMIDTATYFRAKYGLDVKKGLPLINLGNAKNPRYVPAEWCKLARRQPIKAKLSPREQDSMIRFACRPPPSNALSITTSARKVLALDNNPLLDKFGISVGTELITVKGRELLPPAVAYTGGNVTPERGSWLMRNVKVVKPGAVKTWSFLHLGDQHDHAAIVSTVQNFAGFLRNKMGINFPTQPVPQTGILTAAREADLKVAFEKLNRQSPRPDFVLVVLPDKDTLVYNCVKKLGDVSHGFHTVCVVKKNFVEQRGQQGYFANVGLKVNLKLGGVNHRLQHDNALIKAGKTMFVGYDVTHPTNLAPGVGEDAPSLVGLVASVDSDLAQWPAVAWKNQSRVEMLDAKLVQHFQDRLKLWRNKNQGRLPENIVIFRDGVSEGQYRLVLEKELPFIRTACKTMYPANAKQPRISLIVSVKRHQTRFYPADREHIHPRSKSPKEGTIVDRGVTSVRYWDFFLQAHASLQGTARPAHYSVLLDEIFRSDYGAEAANVLQKLTHDMCYIYGRATKAVSICPPAYYADLVCTRARVHMNELFDDTSTVASGSAPQSTADGKVHQKLQHTMYYI</sequence>
<feature type="domain" description="Piwi" evidence="2">
    <location>
        <begin position="717"/>
        <end position="1034"/>
    </location>
</feature>
<dbReference type="Pfam" id="PF02171">
    <property type="entry name" value="Piwi"/>
    <property type="match status" value="1"/>
</dbReference>
<proteinExistence type="predicted"/>
<dbReference type="SMART" id="SM01163">
    <property type="entry name" value="DUF1785"/>
    <property type="match status" value="1"/>
</dbReference>
<dbReference type="SUPFAM" id="SSF101690">
    <property type="entry name" value="PAZ domain"/>
    <property type="match status" value="1"/>
</dbReference>
<dbReference type="GO" id="GO:0003676">
    <property type="term" value="F:nucleic acid binding"/>
    <property type="evidence" value="ECO:0007669"/>
    <property type="project" value="InterPro"/>
</dbReference>
<dbReference type="Gene3D" id="3.30.420.10">
    <property type="entry name" value="Ribonuclease H-like superfamily/Ribonuclease H"/>
    <property type="match status" value="1"/>
</dbReference>
<feature type="region of interest" description="Disordered" evidence="1">
    <location>
        <begin position="1"/>
        <end position="106"/>
    </location>
</feature>
<dbReference type="Gene3D" id="3.40.50.2300">
    <property type="match status" value="1"/>
</dbReference>
<dbReference type="CDD" id="cd04657">
    <property type="entry name" value="Piwi_ago-like"/>
    <property type="match status" value="1"/>
</dbReference>
<dbReference type="GeneID" id="89937919"/>
<dbReference type="InterPro" id="IPR032472">
    <property type="entry name" value="ArgoL2"/>
</dbReference>
<dbReference type="InterPro" id="IPR036085">
    <property type="entry name" value="PAZ_dom_sf"/>
</dbReference>
<gene>
    <name evidence="3" type="ORF">N656DRAFT_770719</name>
</gene>
<feature type="compositionally biased region" description="Gly residues" evidence="1">
    <location>
        <begin position="13"/>
        <end position="34"/>
    </location>
</feature>
<dbReference type="SUPFAM" id="SSF53098">
    <property type="entry name" value="Ribonuclease H-like"/>
    <property type="match status" value="1"/>
</dbReference>
<dbReference type="InterPro" id="IPR045246">
    <property type="entry name" value="Piwi_ago-like"/>
</dbReference>
<feature type="compositionally biased region" description="Basic residues" evidence="1">
    <location>
        <begin position="1"/>
        <end position="12"/>
    </location>
</feature>
<dbReference type="InterPro" id="IPR012337">
    <property type="entry name" value="RNaseH-like_sf"/>
</dbReference>
<evidence type="ECO:0000313" key="4">
    <source>
        <dbReference type="Proteomes" id="UP001302812"/>
    </source>
</evidence>
<feature type="compositionally biased region" description="Basic and acidic residues" evidence="1">
    <location>
        <begin position="52"/>
        <end position="70"/>
    </location>
</feature>
<dbReference type="Gene3D" id="2.170.260.10">
    <property type="entry name" value="paz domain"/>
    <property type="match status" value="1"/>
</dbReference>
<evidence type="ECO:0000259" key="2">
    <source>
        <dbReference type="PROSITE" id="PS50822"/>
    </source>
</evidence>
<accession>A0AAN6QGG8</accession>
<name>A0AAN6QGG8_9PEZI</name>
<evidence type="ECO:0000313" key="3">
    <source>
        <dbReference type="EMBL" id="KAK4109698.1"/>
    </source>
</evidence>
<feature type="compositionally biased region" description="Basic and acidic residues" evidence="1">
    <location>
        <begin position="35"/>
        <end position="45"/>
    </location>
</feature>
<organism evidence="3 4">
    <name type="scientific">Canariomyces notabilis</name>
    <dbReference type="NCBI Taxonomy" id="2074819"/>
    <lineage>
        <taxon>Eukaryota</taxon>
        <taxon>Fungi</taxon>
        <taxon>Dikarya</taxon>
        <taxon>Ascomycota</taxon>
        <taxon>Pezizomycotina</taxon>
        <taxon>Sordariomycetes</taxon>
        <taxon>Sordariomycetidae</taxon>
        <taxon>Sordariales</taxon>
        <taxon>Chaetomiaceae</taxon>
        <taxon>Canariomyces</taxon>
    </lineage>
</organism>
<dbReference type="InterPro" id="IPR003165">
    <property type="entry name" value="Piwi"/>
</dbReference>
<dbReference type="EMBL" id="MU853354">
    <property type="protein sequence ID" value="KAK4109698.1"/>
    <property type="molecule type" value="Genomic_DNA"/>
</dbReference>
<dbReference type="Pfam" id="PF08699">
    <property type="entry name" value="ArgoL1"/>
    <property type="match status" value="1"/>
</dbReference>
<reference evidence="3" key="1">
    <citation type="journal article" date="2023" name="Mol. Phylogenet. Evol.">
        <title>Genome-scale phylogeny and comparative genomics of the fungal order Sordariales.</title>
        <authorList>
            <person name="Hensen N."/>
            <person name="Bonometti L."/>
            <person name="Westerberg I."/>
            <person name="Brannstrom I.O."/>
            <person name="Guillou S."/>
            <person name="Cros-Aarteil S."/>
            <person name="Calhoun S."/>
            <person name="Haridas S."/>
            <person name="Kuo A."/>
            <person name="Mondo S."/>
            <person name="Pangilinan J."/>
            <person name="Riley R."/>
            <person name="LaButti K."/>
            <person name="Andreopoulos B."/>
            <person name="Lipzen A."/>
            <person name="Chen C."/>
            <person name="Yan M."/>
            <person name="Daum C."/>
            <person name="Ng V."/>
            <person name="Clum A."/>
            <person name="Steindorff A."/>
            <person name="Ohm R.A."/>
            <person name="Martin F."/>
            <person name="Silar P."/>
            <person name="Natvig D.O."/>
            <person name="Lalanne C."/>
            <person name="Gautier V."/>
            <person name="Ament-Velasquez S.L."/>
            <person name="Kruys A."/>
            <person name="Hutchinson M.I."/>
            <person name="Powell A.J."/>
            <person name="Barry K."/>
            <person name="Miller A.N."/>
            <person name="Grigoriev I.V."/>
            <person name="Debuchy R."/>
            <person name="Gladieux P."/>
            <person name="Hiltunen Thoren M."/>
            <person name="Johannesson H."/>
        </authorList>
    </citation>
    <scope>NUCLEOTIDE SEQUENCE</scope>
    <source>
        <strain evidence="3">CBS 508.74</strain>
    </source>
</reference>